<dbReference type="AlphaFoldDB" id="A0A846MWV4"/>
<dbReference type="SUPFAM" id="SSF55729">
    <property type="entry name" value="Acyl-CoA N-acyltransferases (Nat)"/>
    <property type="match status" value="1"/>
</dbReference>
<dbReference type="PROSITE" id="PS51186">
    <property type="entry name" value="GNAT"/>
    <property type="match status" value="1"/>
</dbReference>
<dbReference type="RefSeq" id="WP_167081129.1">
    <property type="nucleotide sequence ID" value="NZ_BAAADC010000001.1"/>
</dbReference>
<evidence type="ECO:0000313" key="6">
    <source>
        <dbReference type="Proteomes" id="UP000570514"/>
    </source>
</evidence>
<dbReference type="PANTHER" id="PTHR10545">
    <property type="entry name" value="DIAMINE N-ACETYLTRANSFERASE"/>
    <property type="match status" value="1"/>
</dbReference>
<dbReference type="Gene3D" id="3.40.630.30">
    <property type="match status" value="1"/>
</dbReference>
<accession>A0A846MWV4</accession>
<dbReference type="FunFam" id="3.40.630.30:FF:000064">
    <property type="entry name" value="GNAT family acetyltransferase"/>
    <property type="match status" value="1"/>
</dbReference>
<dbReference type="EC" id="2.3.1.57" evidence="5"/>
<keyword evidence="3 5" id="KW-0012">Acyltransferase</keyword>
<evidence type="ECO:0000256" key="1">
    <source>
        <dbReference type="ARBA" id="ARBA00008694"/>
    </source>
</evidence>
<keyword evidence="2 5" id="KW-0808">Transferase</keyword>
<evidence type="ECO:0000256" key="2">
    <source>
        <dbReference type="ARBA" id="ARBA00022679"/>
    </source>
</evidence>
<gene>
    <name evidence="5" type="ORF">FHS83_000785</name>
</gene>
<dbReference type="InterPro" id="IPR051016">
    <property type="entry name" value="Diverse_Substrate_AcTransf"/>
</dbReference>
<protein>
    <submittedName>
        <fullName evidence="5">Diamine N-acetyltransferase</fullName>
        <ecNumber evidence="5">2.3.1.57</ecNumber>
    </submittedName>
</protein>
<reference evidence="5 6" key="1">
    <citation type="submission" date="2020-03" db="EMBL/GenBank/DDBJ databases">
        <title>Genomic Encyclopedia of Type Strains, Phase IV (KMG-IV): sequencing the most valuable type-strain genomes for metagenomic binning, comparative biology and taxonomic classification.</title>
        <authorList>
            <person name="Goeker M."/>
        </authorList>
    </citation>
    <scope>NUCLEOTIDE SEQUENCE [LARGE SCALE GENOMIC DNA]</scope>
    <source>
        <strain evidence="5 6">DSM 19867</strain>
    </source>
</reference>
<dbReference type="GO" id="GO:0004145">
    <property type="term" value="F:diamine N-acetyltransferase activity"/>
    <property type="evidence" value="ECO:0007669"/>
    <property type="project" value="UniProtKB-EC"/>
</dbReference>
<dbReference type="InterPro" id="IPR016181">
    <property type="entry name" value="Acyl_CoA_acyltransferase"/>
</dbReference>
<evidence type="ECO:0000313" key="5">
    <source>
        <dbReference type="EMBL" id="NIK87467.1"/>
    </source>
</evidence>
<sequence length="159" mass="17872">MLAIRPAEPGDEALVLSFIRALAEYEHLLDRVVATEDTVREALFSENPRLFCQIAEWNGEPAGFAVWFYNYSTFLARHGIYVEDLFVKPEFRAKGIGKSLLMALAARAVKEDCGRLEWSVLDWNVDAIAFYEGLGARPVEGWTVYRVSGEALQKLGQQG</sequence>
<dbReference type="Proteomes" id="UP000570514">
    <property type="component" value="Unassembled WGS sequence"/>
</dbReference>
<evidence type="ECO:0000259" key="4">
    <source>
        <dbReference type="PROSITE" id="PS51186"/>
    </source>
</evidence>
<feature type="domain" description="N-acetyltransferase" evidence="4">
    <location>
        <begin position="2"/>
        <end position="157"/>
    </location>
</feature>
<dbReference type="InterPro" id="IPR000182">
    <property type="entry name" value="GNAT_dom"/>
</dbReference>
<keyword evidence="6" id="KW-1185">Reference proteome</keyword>
<evidence type="ECO:0000256" key="3">
    <source>
        <dbReference type="ARBA" id="ARBA00023315"/>
    </source>
</evidence>
<dbReference type="PANTHER" id="PTHR10545:SF29">
    <property type="entry name" value="GH14572P-RELATED"/>
    <property type="match status" value="1"/>
</dbReference>
<name>A0A846MWV4_9PROT</name>
<dbReference type="Pfam" id="PF00583">
    <property type="entry name" value="Acetyltransf_1"/>
    <property type="match status" value="1"/>
</dbReference>
<dbReference type="EMBL" id="JAASRM010000001">
    <property type="protein sequence ID" value="NIK87467.1"/>
    <property type="molecule type" value="Genomic_DNA"/>
</dbReference>
<comment type="caution">
    <text evidence="5">The sequence shown here is derived from an EMBL/GenBank/DDBJ whole genome shotgun (WGS) entry which is preliminary data.</text>
</comment>
<proteinExistence type="inferred from homology"/>
<organism evidence="5 6">
    <name type="scientific">Rhizomicrobium palustre</name>
    <dbReference type="NCBI Taxonomy" id="189966"/>
    <lineage>
        <taxon>Bacteria</taxon>
        <taxon>Pseudomonadati</taxon>
        <taxon>Pseudomonadota</taxon>
        <taxon>Alphaproteobacteria</taxon>
        <taxon>Micropepsales</taxon>
        <taxon>Micropepsaceae</taxon>
        <taxon>Rhizomicrobium</taxon>
    </lineage>
</organism>
<comment type="similarity">
    <text evidence="1">Belongs to the acetyltransferase family.</text>
</comment>
<dbReference type="CDD" id="cd04301">
    <property type="entry name" value="NAT_SF"/>
    <property type="match status" value="1"/>
</dbReference>